<evidence type="ECO:0000313" key="3">
    <source>
        <dbReference type="EMBL" id="OXA85954.1"/>
    </source>
</evidence>
<keyword evidence="1" id="KW-0472">Membrane</keyword>
<evidence type="ECO:0000313" key="5">
    <source>
        <dbReference type="Proteomes" id="UP000198424"/>
    </source>
</evidence>
<keyword evidence="1" id="KW-1133">Transmembrane helix</keyword>
<keyword evidence="5" id="KW-1185">Reference proteome</keyword>
<proteinExistence type="predicted"/>
<evidence type="ECO:0000256" key="1">
    <source>
        <dbReference type="SAM" id="Phobius"/>
    </source>
</evidence>
<reference evidence="3 5" key="2">
    <citation type="submission" date="2016-11" db="EMBL/GenBank/DDBJ databases">
        <title>Whole genomes of Flavobacteriaceae.</title>
        <authorList>
            <person name="Stine C."/>
            <person name="Li C."/>
            <person name="Tadesse D."/>
        </authorList>
    </citation>
    <scope>NUCLEOTIDE SEQUENCE [LARGE SCALE GENOMIC DNA]</scope>
    <source>
        <strain evidence="3 5">ATCC 29551</strain>
    </source>
</reference>
<dbReference type="Proteomes" id="UP000198424">
    <property type="component" value="Unassembled WGS sequence"/>
</dbReference>
<name>A0A086AGH2_FLAHY</name>
<feature type="transmembrane region" description="Helical" evidence="1">
    <location>
        <begin position="21"/>
        <end position="40"/>
    </location>
</feature>
<accession>A0A086AGH2</accession>
<sequence>MIVWLLIKKLKKQNEDYEKSILLWSIGFLFVLSSFILIYLKLYTIDNSDERIRESLASEQVGKVEGVLSNFNRTFVQKKLASITYESFNVDSVKFSYSNQLLGRFNTYSNTNDDIIKNGLKVRITYRKIDNELLKIEIAK</sequence>
<gene>
    <name evidence="3" type="ORF">B0A62_23885</name>
    <name evidence="2" type="ORF">IW20_12850</name>
</gene>
<protein>
    <submittedName>
        <fullName evidence="2">Uncharacterized protein</fullName>
    </submittedName>
</protein>
<reference evidence="2 4" key="1">
    <citation type="submission" date="2014-07" db="EMBL/GenBank/DDBJ databases">
        <title>Genome of Flavobacterium hydatis DSM 2063.</title>
        <authorList>
            <person name="Pipes S.E."/>
            <person name="Stropko S.J."/>
            <person name="Newman J.D."/>
        </authorList>
    </citation>
    <scope>NUCLEOTIDE SEQUENCE [LARGE SCALE GENOMIC DNA]</scope>
    <source>
        <strain evidence="2 4">DSM 2063</strain>
    </source>
</reference>
<organism evidence="2 4">
    <name type="scientific">Flavobacterium hydatis</name>
    <name type="common">Cytophaga aquatilis</name>
    <dbReference type="NCBI Taxonomy" id="991"/>
    <lineage>
        <taxon>Bacteria</taxon>
        <taxon>Pseudomonadati</taxon>
        <taxon>Bacteroidota</taxon>
        <taxon>Flavobacteriia</taxon>
        <taxon>Flavobacteriales</taxon>
        <taxon>Flavobacteriaceae</taxon>
        <taxon>Flavobacterium</taxon>
    </lineage>
</organism>
<comment type="caution">
    <text evidence="2">The sequence shown here is derived from an EMBL/GenBank/DDBJ whole genome shotgun (WGS) entry which is preliminary data.</text>
</comment>
<dbReference type="AlphaFoldDB" id="A0A086AGH2"/>
<evidence type="ECO:0000313" key="4">
    <source>
        <dbReference type="Proteomes" id="UP000028712"/>
    </source>
</evidence>
<dbReference type="Proteomes" id="UP000028712">
    <property type="component" value="Unassembled WGS sequence"/>
</dbReference>
<dbReference type="EMBL" id="MUGY01000050">
    <property type="protein sequence ID" value="OXA85954.1"/>
    <property type="molecule type" value="Genomic_DNA"/>
</dbReference>
<evidence type="ECO:0000313" key="2">
    <source>
        <dbReference type="EMBL" id="KFF15786.1"/>
    </source>
</evidence>
<dbReference type="EMBL" id="JPRM01000018">
    <property type="protein sequence ID" value="KFF15786.1"/>
    <property type="molecule type" value="Genomic_DNA"/>
</dbReference>
<keyword evidence="1" id="KW-0812">Transmembrane</keyword>
<dbReference type="eggNOG" id="ENOG5030XS5">
    <property type="taxonomic scope" value="Bacteria"/>
</dbReference>